<evidence type="ECO:0000313" key="2">
    <source>
        <dbReference type="Proteomes" id="UP000198373"/>
    </source>
</evidence>
<reference evidence="2" key="1">
    <citation type="submission" date="2017-06" db="EMBL/GenBank/DDBJ databases">
        <authorList>
            <person name="Varghese N."/>
            <person name="Submissions S."/>
        </authorList>
    </citation>
    <scope>NUCLEOTIDE SEQUENCE [LARGE SCALE GENOMIC DNA]</scope>
    <source>
        <strain evidence="2">DSM 46839</strain>
    </source>
</reference>
<dbReference type="Proteomes" id="UP000198373">
    <property type="component" value="Unassembled WGS sequence"/>
</dbReference>
<dbReference type="AlphaFoldDB" id="A0A239C294"/>
<keyword evidence="2" id="KW-1185">Reference proteome</keyword>
<dbReference type="RefSeq" id="WP_218822243.1">
    <property type="nucleotide sequence ID" value="NZ_FZOO01000002.1"/>
</dbReference>
<organism evidence="1 2">
    <name type="scientific">Geodermatophilus pulveris</name>
    <dbReference type="NCBI Taxonomy" id="1564159"/>
    <lineage>
        <taxon>Bacteria</taxon>
        <taxon>Bacillati</taxon>
        <taxon>Actinomycetota</taxon>
        <taxon>Actinomycetes</taxon>
        <taxon>Geodermatophilales</taxon>
        <taxon>Geodermatophilaceae</taxon>
        <taxon>Geodermatophilus</taxon>
    </lineage>
</organism>
<proteinExistence type="predicted"/>
<protein>
    <recommendedName>
        <fullName evidence="3">LysM domain-containing protein</fullName>
    </recommendedName>
</protein>
<evidence type="ECO:0008006" key="3">
    <source>
        <dbReference type="Google" id="ProtNLM"/>
    </source>
</evidence>
<name>A0A239C294_9ACTN</name>
<gene>
    <name evidence="1" type="ORF">SAMN06893096_102205</name>
</gene>
<evidence type="ECO:0000313" key="1">
    <source>
        <dbReference type="EMBL" id="SNS14276.1"/>
    </source>
</evidence>
<dbReference type="EMBL" id="FZOO01000002">
    <property type="protein sequence ID" value="SNS14276.1"/>
    <property type="molecule type" value="Genomic_DNA"/>
</dbReference>
<accession>A0A239C294</accession>
<sequence length="124" mass="13738">MSIEDQARRLQALLQPLPFGTTLFPPSSRYAGIGTAVYDSEGDRPIRYLQRRFVPHPERLTTVGEHVVVPGERTDHVAAAKLGDPELFWRLCDGNRAVFAEDLVRDPGRRLRITAPEAGTGSVS</sequence>